<keyword evidence="9 13" id="KW-0472">Membrane</keyword>
<dbReference type="InterPro" id="IPR028994">
    <property type="entry name" value="Integrin_alpha_N"/>
</dbReference>
<evidence type="ECO:0000256" key="8">
    <source>
        <dbReference type="ARBA" id="ARBA00023037"/>
    </source>
</evidence>
<dbReference type="SUPFAM" id="SSF69179">
    <property type="entry name" value="Integrin domains"/>
    <property type="match status" value="2"/>
</dbReference>
<evidence type="ECO:0000313" key="17">
    <source>
        <dbReference type="EMBL" id="VDL60466.1"/>
    </source>
</evidence>
<feature type="transmembrane region" description="Helical" evidence="13">
    <location>
        <begin position="1261"/>
        <end position="1283"/>
    </location>
</feature>
<keyword evidence="6 13" id="KW-0130">Cell adhesion</keyword>
<dbReference type="Pfam" id="PF20806">
    <property type="entry name" value="Integrin_A_Ig_3"/>
    <property type="match status" value="1"/>
</dbReference>
<dbReference type="Gene3D" id="2.60.40.1530">
    <property type="entry name" value="ntegrin, alpha v. Chain A, domain 4"/>
    <property type="match status" value="1"/>
</dbReference>
<dbReference type="Proteomes" id="UP000321570">
    <property type="component" value="Unassembled WGS sequence"/>
</dbReference>
<evidence type="ECO:0000313" key="20">
    <source>
        <dbReference type="Proteomes" id="UP000321570"/>
    </source>
</evidence>
<feature type="repeat" description="FG-GAP" evidence="12">
    <location>
        <begin position="464"/>
        <end position="525"/>
    </location>
</feature>
<dbReference type="EMBL" id="UYSG01011036">
    <property type="protein sequence ID" value="VDL60466.1"/>
    <property type="molecule type" value="Genomic_DNA"/>
</dbReference>
<protein>
    <submittedName>
        <fullName evidence="21">Integrin_alpha2 domain-containing protein</fullName>
    </submittedName>
</protein>
<dbReference type="PANTHER" id="PTHR23220">
    <property type="entry name" value="INTEGRIN ALPHA"/>
    <property type="match status" value="1"/>
</dbReference>
<keyword evidence="3 13" id="KW-0812">Transmembrane</keyword>
<dbReference type="InterPro" id="IPR018184">
    <property type="entry name" value="Integrin_alpha_C_CS"/>
</dbReference>
<dbReference type="Pfam" id="PF00357">
    <property type="entry name" value="Integrin_alpha"/>
    <property type="match status" value="1"/>
</dbReference>
<dbReference type="SMART" id="SM00191">
    <property type="entry name" value="Int_alpha"/>
    <property type="match status" value="4"/>
</dbReference>
<dbReference type="SUPFAM" id="SSF69318">
    <property type="entry name" value="Integrin alpha N-terminal domain"/>
    <property type="match status" value="1"/>
</dbReference>
<dbReference type="PROSITE" id="PS51470">
    <property type="entry name" value="FG_GAP"/>
    <property type="match status" value="2"/>
</dbReference>
<comment type="subcellular location">
    <subcellularLocation>
        <location evidence="1 13">Membrane</location>
        <topology evidence="1 13">Single-pass type I membrane protein</topology>
    </subcellularLocation>
</comment>
<dbReference type="Pfam" id="PF20805">
    <property type="entry name" value="Integrin_A_Ig_2"/>
    <property type="match status" value="1"/>
</dbReference>
<keyword evidence="10 13" id="KW-0675">Receptor</keyword>
<keyword evidence="11" id="KW-0325">Glycoprotein</keyword>
<keyword evidence="5" id="KW-0677">Repeat</keyword>
<comment type="similarity">
    <text evidence="2 13">Belongs to the integrin alpha chain family.</text>
</comment>
<name>A0A158QF05_HYMDI</name>
<dbReference type="GO" id="GO:0098609">
    <property type="term" value="P:cell-cell adhesion"/>
    <property type="evidence" value="ECO:0007669"/>
    <property type="project" value="TreeGrafter"/>
</dbReference>
<evidence type="ECO:0000256" key="6">
    <source>
        <dbReference type="ARBA" id="ARBA00022889"/>
    </source>
</evidence>
<evidence type="ECO:0000313" key="21">
    <source>
        <dbReference type="WBParaSite" id="HDID_0000815001-mRNA-1"/>
    </source>
</evidence>
<dbReference type="InterPro" id="IPR013519">
    <property type="entry name" value="Int_alpha_beta-p"/>
</dbReference>
<dbReference type="PRINTS" id="PR01185">
    <property type="entry name" value="INTEGRINA"/>
</dbReference>
<accession>A0A158QF05</accession>
<feature type="region of interest" description="Disordered" evidence="14">
    <location>
        <begin position="1086"/>
        <end position="1127"/>
    </location>
</feature>
<dbReference type="Gene3D" id="2.130.10.130">
    <property type="entry name" value="Integrin alpha, N-terminal"/>
    <property type="match status" value="1"/>
</dbReference>
<evidence type="ECO:0000256" key="2">
    <source>
        <dbReference type="ARBA" id="ARBA00008054"/>
    </source>
</evidence>
<dbReference type="Proteomes" id="UP000274504">
    <property type="component" value="Unassembled WGS sequence"/>
</dbReference>
<dbReference type="Gene3D" id="2.60.40.1510">
    <property type="entry name" value="ntegrin, alpha v. Chain A, domain 3"/>
    <property type="match status" value="1"/>
</dbReference>
<dbReference type="GO" id="GO:0008305">
    <property type="term" value="C:integrin complex"/>
    <property type="evidence" value="ECO:0007669"/>
    <property type="project" value="InterPro"/>
</dbReference>
<dbReference type="GO" id="GO:0007160">
    <property type="term" value="P:cell-matrix adhesion"/>
    <property type="evidence" value="ECO:0007669"/>
    <property type="project" value="TreeGrafter"/>
</dbReference>
<evidence type="ECO:0000256" key="12">
    <source>
        <dbReference type="PROSITE-ProRule" id="PRU00803"/>
    </source>
</evidence>
<dbReference type="InterPro" id="IPR013517">
    <property type="entry name" value="FG-GAP"/>
</dbReference>
<dbReference type="PROSITE" id="PS00242">
    <property type="entry name" value="INTEGRIN_ALPHA"/>
    <property type="match status" value="1"/>
</dbReference>
<feature type="domain" description="Integrin alpha third immunoglobulin-like" evidence="16">
    <location>
        <begin position="986"/>
        <end position="1229"/>
    </location>
</feature>
<evidence type="ECO:0000313" key="19">
    <source>
        <dbReference type="Proteomes" id="UP000274504"/>
    </source>
</evidence>
<dbReference type="InterPro" id="IPR000413">
    <property type="entry name" value="Integrin_alpha"/>
</dbReference>
<evidence type="ECO:0000256" key="13">
    <source>
        <dbReference type="RuleBase" id="RU003762"/>
    </source>
</evidence>
<dbReference type="EMBL" id="CABIJS010000555">
    <property type="protein sequence ID" value="VUZ53357.1"/>
    <property type="molecule type" value="Genomic_DNA"/>
</dbReference>
<dbReference type="PANTHER" id="PTHR23220:SF122">
    <property type="entry name" value="INTEGRIN ALPHA-PS1"/>
    <property type="match status" value="1"/>
</dbReference>
<dbReference type="Pfam" id="PF01839">
    <property type="entry name" value="FG-GAP"/>
    <property type="match status" value="2"/>
</dbReference>
<keyword evidence="8 13" id="KW-0401">Integrin</keyword>
<sequence>MSGYYIELALYSLLTLLLAAEATQKTQSDWLFPSLGAQIYSSEKRGTYFGYSVASYVGQSQSFCLVGAPKGKNIYDFLEPEPTDIPSYQDSLTSMFGNTTGLIYRLDLDMEYPDCTRMPIADNNEDRRLYGTKEPGLSLWIGGLVAATSNGQDGLQLGCDPRYLYTPSTLSASSSSSSLYSSYAHSLNTSRPGMEVQNLGIGTCALYTGVSMQYTPIDACESAEEGACISGFSAALESGDEPGEAFTVIGMPGSYLTEGNVFFGHYKGQEVLKELRLKSSPQDLKHKGFNLGYSVGLYKHSQWTNADSSASQFTILASSPMWMDNDYRGVVMLLTEALNLDSIRYINDNWGHIGSFFGYSIAAADLNGDGSPEIIVGSPYYSENQRFTKVQRSTESSPGMQSDQPMYSDENDGSESRYRSVNPDVGRVYIFYGKPQGVIGAGYMDGEPGINSSDENEYMQEPPVILRGPRKTGGRFGHVVLSAGDLDGDGIDDIAVSCPFCQDSRKSSDKGAVYVYLGRKNAKIKDEPDQIIYPADLPAKSAFACESSFDGEQRRKRPFSAFGWSMASKSDVDGNLSPDLIVGDYESEQVVTLRSRNLVWLERPAWKLPGGPTLDWSGPKNTPCDPSRCKYRVALELNVHAREVFFSSKRATTLRFRYRVDLDSRIKHESTKRLHSVETGRAVIEDIVEIALSSLKGHYQGSRTFQLFELNVVPRWFQTKKQLWKPIVVNASIELMPDSADFLVADGVQIPGWGLHLLKGDKVFLSQPMYFSNPDCGYDDICVPDLNVEVYDTSEGFDFGKDGPSTIYFKERVSERNFTVAVRNLGENAYDTKVRVHIPAHFAYIPDKNYACKIESDPTEIEQIKESDAENSKEINSSKIPMTTVVCSLPNPFISTSPRWEKLRFQLGTSGVFQPPPGSPVKSNDSSGAVWEPPESLEIVAEVTSDNENMRDRKVTAKFSYDLKLFADVKLSSSSTGHTVFDRRNFSSQFTERQRVHPESIGPEFEQIFLVSNLGPSPMENIWVNLSVPLQTETGDFLIYLLDLIRTQNSGGGPPLQIPVTPDVVSADGQLRGTCYTPESAVNPLRLTAVDRKRSGGRNSQDQTRESERNGSRPTRPLRRERRSAEGFSANSDLEIASSVRETRAAGAGLLGERVQQQKIVSCDRQLENLGVPICLHIPCKIDRLGRGDAVRIIFHGWIWADTLFRHKFSDIAIVTTATAQIPSHAFEIPVSGNLTVATLTVSQNFVFEGIKMIITQSIPVIPVIIGVVLGIILLIIIIIIMWRCGFFKRKRPEDDAAGAGAIPNGENGHKPV</sequence>
<reference evidence="17 19" key="2">
    <citation type="submission" date="2018-11" db="EMBL/GenBank/DDBJ databases">
        <authorList>
            <consortium name="Pathogen Informatics"/>
        </authorList>
    </citation>
    <scope>NUCLEOTIDE SEQUENCE [LARGE SCALE GENOMIC DNA]</scope>
</reference>
<feature type="chain" id="PRO_5044513943" evidence="13">
    <location>
        <begin position="29"/>
        <end position="1313"/>
    </location>
</feature>
<feature type="region of interest" description="Disordered" evidence="14">
    <location>
        <begin position="388"/>
        <end position="417"/>
    </location>
</feature>
<dbReference type="GO" id="GO:0007229">
    <property type="term" value="P:integrin-mediated signaling pathway"/>
    <property type="evidence" value="ECO:0007669"/>
    <property type="project" value="UniProtKB-KW"/>
</dbReference>
<dbReference type="Gene3D" id="1.20.5.930">
    <property type="entry name" value="Bicelle-embedded integrin alpha(iib) transmembrane segment"/>
    <property type="match status" value="1"/>
</dbReference>
<dbReference type="InterPro" id="IPR032695">
    <property type="entry name" value="Integrin_dom_sf"/>
</dbReference>
<keyword evidence="4 13" id="KW-0732">Signal</keyword>
<proteinExistence type="inferred from homology"/>
<dbReference type="GO" id="GO:0005178">
    <property type="term" value="F:integrin binding"/>
    <property type="evidence" value="ECO:0007669"/>
    <property type="project" value="TreeGrafter"/>
</dbReference>
<feature type="domain" description="Integrin alpha second immunoglobulin-like" evidence="15">
    <location>
        <begin position="776"/>
        <end position="907"/>
    </location>
</feature>
<dbReference type="InterPro" id="IPR048285">
    <property type="entry name" value="Integrin_alpha_Ig-like_2"/>
</dbReference>
<evidence type="ECO:0000256" key="14">
    <source>
        <dbReference type="SAM" id="MobiDB-lite"/>
    </source>
</evidence>
<dbReference type="WBParaSite" id="HDID_0000815001-mRNA-1">
    <property type="protein sequence ID" value="HDID_0000815001-mRNA-1"/>
    <property type="gene ID" value="HDID_0000815001"/>
</dbReference>
<dbReference type="GO" id="GO:0009897">
    <property type="term" value="C:external side of plasma membrane"/>
    <property type="evidence" value="ECO:0007669"/>
    <property type="project" value="TreeGrafter"/>
</dbReference>
<evidence type="ECO:0000256" key="5">
    <source>
        <dbReference type="ARBA" id="ARBA00022737"/>
    </source>
</evidence>
<keyword evidence="20" id="KW-1185">Reference proteome</keyword>
<feature type="repeat" description="FG-GAP" evidence="12">
    <location>
        <begin position="344"/>
        <end position="402"/>
    </location>
</feature>
<evidence type="ECO:0000256" key="7">
    <source>
        <dbReference type="ARBA" id="ARBA00022989"/>
    </source>
</evidence>
<evidence type="ECO:0000256" key="3">
    <source>
        <dbReference type="ARBA" id="ARBA00022692"/>
    </source>
</evidence>
<dbReference type="InterPro" id="IPR048286">
    <property type="entry name" value="Integrin_alpha_Ig-like_3"/>
</dbReference>
<gene>
    <name evidence="17" type="ORF">HDID_LOCUS8148</name>
    <name evidence="18" type="ORF">WMSIL1_LOCUS11909</name>
</gene>
<evidence type="ECO:0000256" key="11">
    <source>
        <dbReference type="ARBA" id="ARBA00023180"/>
    </source>
</evidence>
<evidence type="ECO:0000256" key="10">
    <source>
        <dbReference type="ARBA" id="ARBA00023170"/>
    </source>
</evidence>
<feature type="signal peptide" evidence="13">
    <location>
        <begin position="1"/>
        <end position="28"/>
    </location>
</feature>
<evidence type="ECO:0000313" key="18">
    <source>
        <dbReference type="EMBL" id="VUZ53357.1"/>
    </source>
</evidence>
<dbReference type="STRING" id="6216.A0A158QF05"/>
<evidence type="ECO:0000256" key="4">
    <source>
        <dbReference type="ARBA" id="ARBA00022729"/>
    </source>
</evidence>
<organism evidence="21">
    <name type="scientific">Hymenolepis diminuta</name>
    <name type="common">Rat tapeworm</name>
    <dbReference type="NCBI Taxonomy" id="6216"/>
    <lineage>
        <taxon>Eukaryota</taxon>
        <taxon>Metazoa</taxon>
        <taxon>Spiralia</taxon>
        <taxon>Lophotrochozoa</taxon>
        <taxon>Platyhelminthes</taxon>
        <taxon>Cestoda</taxon>
        <taxon>Eucestoda</taxon>
        <taxon>Cyclophyllidea</taxon>
        <taxon>Hymenolepididae</taxon>
        <taxon>Hymenolepis</taxon>
    </lineage>
</organism>
<reference evidence="21" key="1">
    <citation type="submission" date="2016-04" db="UniProtKB">
        <authorList>
            <consortium name="WormBaseParasite"/>
        </authorList>
    </citation>
    <scope>IDENTIFICATION</scope>
</reference>
<dbReference type="GO" id="GO:0033627">
    <property type="term" value="P:cell adhesion mediated by integrin"/>
    <property type="evidence" value="ECO:0007669"/>
    <property type="project" value="TreeGrafter"/>
</dbReference>
<evidence type="ECO:0000256" key="9">
    <source>
        <dbReference type="ARBA" id="ARBA00023136"/>
    </source>
</evidence>
<evidence type="ECO:0000259" key="16">
    <source>
        <dbReference type="Pfam" id="PF20806"/>
    </source>
</evidence>
<keyword evidence="7 13" id="KW-1133">Transmembrane helix</keyword>
<feature type="region of interest" description="Disordered" evidence="14">
    <location>
        <begin position="911"/>
        <end position="931"/>
    </location>
</feature>
<dbReference type="OrthoDB" id="5573735at2759"/>
<feature type="compositionally biased region" description="Polar residues" evidence="14">
    <location>
        <begin position="388"/>
        <end position="405"/>
    </location>
</feature>
<evidence type="ECO:0000259" key="15">
    <source>
        <dbReference type="Pfam" id="PF20805"/>
    </source>
</evidence>
<evidence type="ECO:0000256" key="1">
    <source>
        <dbReference type="ARBA" id="ARBA00004479"/>
    </source>
</evidence>
<reference evidence="18 20" key="3">
    <citation type="submission" date="2019-07" db="EMBL/GenBank/DDBJ databases">
        <authorList>
            <person name="Jastrzebski P J."/>
            <person name="Paukszto L."/>
            <person name="Jastrzebski P J."/>
        </authorList>
    </citation>
    <scope>NUCLEOTIDE SEQUENCE [LARGE SCALE GENOMIC DNA]</scope>
    <source>
        <strain evidence="18 20">WMS-il1</strain>
    </source>
</reference>